<reference evidence="3" key="1">
    <citation type="submission" date="2018-08" db="EMBL/GenBank/DDBJ databases">
        <authorList>
            <person name="Rodrigo-Torres L."/>
            <person name="Arahal R. D."/>
            <person name="Lucena T."/>
        </authorList>
    </citation>
    <scope>NUCLEOTIDE SEQUENCE [LARGE SCALE GENOMIC DNA]</scope>
    <source>
        <strain evidence="3">CECT 7235</strain>
    </source>
</reference>
<gene>
    <name evidence="2" type="ORF">ROE7235_03342</name>
</gene>
<feature type="compositionally biased region" description="Basic and acidic residues" evidence="1">
    <location>
        <begin position="225"/>
        <end position="234"/>
    </location>
</feature>
<evidence type="ECO:0000313" key="2">
    <source>
        <dbReference type="EMBL" id="SUZ33570.1"/>
    </source>
</evidence>
<sequence>MRGLVLGQLRQVHQHRIRRAEHDSTRQRRRAGIAGRQIVGCPVLADRLDPARLGVGDGDEPQIDQPPVMLQPDRVGRVEREARGRQSERRRLASHPCLHQGTAAAPLGLLGRHRHREGLGGDAGRVHRDAPRLDEGRVVILIRPRDLPFQGLRQFGLLAARQFQHVALAGGDQIVVDEGGDRGPAAHDEADHALGLNGVEAEVARQRGDRGARAFERGDGVALDRAPESGDVDPRLGQPGAQAEVPDECGERRRAQPSGQPVPEPPVRPVRPDVGQRREERVRPRVPCPGGAFRHMHHARAVDRGQRVVGRGAPPEIGRLEIRALDRVVPPAAREMRREALGRFRVEEHVGLVGPPVDGGTAQLGEPDRLRLRYPCGGRPAFHPARAVVVRVRPPGAQILVAEDPWLAGGAIRDGRPNLRGAIRRAGIEPVEAFAARDVRLQIGAVIDRGPALGPVEMLEPVAPVRQRHVVVDPDEIDLRIGPERVEVEEHVARAVARLVPEIFAPVRSIANRRAGPEDRADIGKQVAKGLHRRIGGCARADRRQPRHLGADQESIDPARRRAEMGVVQHHAPQTPVAGGPGP</sequence>
<dbReference type="EMBL" id="UIHC01000058">
    <property type="protein sequence ID" value="SUZ33570.1"/>
    <property type="molecule type" value="Genomic_DNA"/>
</dbReference>
<feature type="compositionally biased region" description="Basic and acidic residues" evidence="1">
    <location>
        <begin position="270"/>
        <end position="283"/>
    </location>
</feature>
<keyword evidence="3" id="KW-1185">Reference proteome</keyword>
<feature type="region of interest" description="Disordered" evidence="1">
    <location>
        <begin position="539"/>
        <end position="583"/>
    </location>
</feature>
<feature type="compositionally biased region" description="Basic and acidic residues" evidence="1">
    <location>
        <begin position="205"/>
        <end position="219"/>
    </location>
</feature>
<dbReference type="AlphaFoldDB" id="A0A3B0MDU3"/>
<evidence type="ECO:0000313" key="3">
    <source>
        <dbReference type="Proteomes" id="UP000272908"/>
    </source>
</evidence>
<dbReference type="Proteomes" id="UP000272908">
    <property type="component" value="Unassembled WGS sequence"/>
</dbReference>
<organism evidence="2 3">
    <name type="scientific">Roseinatronobacter ekhonensis</name>
    <dbReference type="NCBI Taxonomy" id="254356"/>
    <lineage>
        <taxon>Bacteria</taxon>
        <taxon>Pseudomonadati</taxon>
        <taxon>Pseudomonadota</taxon>
        <taxon>Alphaproteobacteria</taxon>
        <taxon>Rhodobacterales</taxon>
        <taxon>Paracoccaceae</taxon>
        <taxon>Roseinatronobacter</taxon>
    </lineage>
</organism>
<protein>
    <submittedName>
        <fullName evidence="2">Uncharacterized protein</fullName>
    </submittedName>
</protein>
<evidence type="ECO:0000256" key="1">
    <source>
        <dbReference type="SAM" id="MobiDB-lite"/>
    </source>
</evidence>
<feature type="region of interest" description="Disordered" evidence="1">
    <location>
        <begin position="205"/>
        <end position="293"/>
    </location>
</feature>
<proteinExistence type="predicted"/>
<accession>A0A3B0MDU3</accession>
<name>A0A3B0MDU3_9RHOB</name>
<feature type="compositionally biased region" description="Pro residues" evidence="1">
    <location>
        <begin position="260"/>
        <end position="269"/>
    </location>
</feature>